<feature type="non-terminal residue" evidence="3">
    <location>
        <position position="1"/>
    </location>
</feature>
<dbReference type="RefSeq" id="WP_380723286.1">
    <property type="nucleotide sequence ID" value="NZ_JBHSGI010000040.1"/>
</dbReference>
<organism evidence="3 4">
    <name type="scientific">Seohaeicola nanhaiensis</name>
    <dbReference type="NCBI Taxonomy" id="1387282"/>
    <lineage>
        <taxon>Bacteria</taxon>
        <taxon>Pseudomonadati</taxon>
        <taxon>Pseudomonadota</taxon>
        <taxon>Alphaproteobacteria</taxon>
        <taxon>Rhodobacterales</taxon>
        <taxon>Roseobacteraceae</taxon>
        <taxon>Seohaeicola</taxon>
    </lineage>
</organism>
<evidence type="ECO:0000313" key="3">
    <source>
        <dbReference type="EMBL" id="MFC4672059.1"/>
    </source>
</evidence>
<comment type="caution">
    <text evidence="3">The sequence shown here is derived from an EMBL/GenBank/DDBJ whole genome shotgun (WGS) entry which is preliminary data.</text>
</comment>
<protein>
    <submittedName>
        <fullName evidence="3">Uncharacterized protein</fullName>
    </submittedName>
</protein>
<sequence length="91" mass="9539">RLARAFARWSKIPDTEWKRAQAVQTAHADPEGFSRPDLDPVAPPAREVPAQGGKGGLWAAIATLVAAGVTAVASWPCSVPFIASLISSCTN</sequence>
<dbReference type="EMBL" id="JBHSGI010000040">
    <property type="protein sequence ID" value="MFC4672059.1"/>
    <property type="molecule type" value="Genomic_DNA"/>
</dbReference>
<feature type="region of interest" description="Disordered" evidence="1">
    <location>
        <begin position="23"/>
        <end position="50"/>
    </location>
</feature>
<feature type="transmembrane region" description="Helical" evidence="2">
    <location>
        <begin position="56"/>
        <end position="75"/>
    </location>
</feature>
<dbReference type="Proteomes" id="UP001595973">
    <property type="component" value="Unassembled WGS sequence"/>
</dbReference>
<evidence type="ECO:0000256" key="1">
    <source>
        <dbReference type="SAM" id="MobiDB-lite"/>
    </source>
</evidence>
<reference evidence="4" key="1">
    <citation type="journal article" date="2019" name="Int. J. Syst. Evol. Microbiol.">
        <title>The Global Catalogue of Microorganisms (GCM) 10K type strain sequencing project: providing services to taxonomists for standard genome sequencing and annotation.</title>
        <authorList>
            <consortium name="The Broad Institute Genomics Platform"/>
            <consortium name="The Broad Institute Genome Sequencing Center for Infectious Disease"/>
            <person name="Wu L."/>
            <person name="Ma J."/>
        </authorList>
    </citation>
    <scope>NUCLEOTIDE SEQUENCE [LARGE SCALE GENOMIC DNA]</scope>
    <source>
        <strain evidence="4">CGMCC 4.7283</strain>
    </source>
</reference>
<proteinExistence type="predicted"/>
<keyword evidence="2" id="KW-0472">Membrane</keyword>
<gene>
    <name evidence="3" type="ORF">ACFO5X_26155</name>
</gene>
<keyword evidence="2" id="KW-1133">Transmembrane helix</keyword>
<name>A0ABV9KQJ0_9RHOB</name>
<evidence type="ECO:0000313" key="4">
    <source>
        <dbReference type="Proteomes" id="UP001595973"/>
    </source>
</evidence>
<evidence type="ECO:0000256" key="2">
    <source>
        <dbReference type="SAM" id="Phobius"/>
    </source>
</evidence>
<keyword evidence="4" id="KW-1185">Reference proteome</keyword>
<keyword evidence="2" id="KW-0812">Transmembrane</keyword>
<feature type="compositionally biased region" description="Basic and acidic residues" evidence="1">
    <location>
        <begin position="28"/>
        <end position="38"/>
    </location>
</feature>
<accession>A0ABV9KQJ0</accession>